<name>A0A9D1JZW0_9FIRM</name>
<dbReference type="Proteomes" id="UP000824002">
    <property type="component" value="Unassembled WGS sequence"/>
</dbReference>
<dbReference type="EMBL" id="DVJP01000065">
    <property type="protein sequence ID" value="HIS77034.1"/>
    <property type="molecule type" value="Genomic_DNA"/>
</dbReference>
<comment type="caution">
    <text evidence="1">The sequence shown here is derived from an EMBL/GenBank/DDBJ whole genome shotgun (WGS) entry which is preliminary data.</text>
</comment>
<sequence>MNLKNLLADRKNGGSPQEKEEAYCFLTEKEPIWGEMLADVLKQNGVPFVIQKALGGGLSDRVGPLLERYSFYVPPEYSEQAKELAGELFSGENGE</sequence>
<organism evidence="1 2">
    <name type="scientific">Candidatus Merdivicinus excrementipullorum</name>
    <dbReference type="NCBI Taxonomy" id="2840867"/>
    <lineage>
        <taxon>Bacteria</taxon>
        <taxon>Bacillati</taxon>
        <taxon>Bacillota</taxon>
        <taxon>Clostridia</taxon>
        <taxon>Eubacteriales</taxon>
        <taxon>Oscillospiraceae</taxon>
        <taxon>Oscillospiraceae incertae sedis</taxon>
        <taxon>Candidatus Merdivicinus</taxon>
    </lineage>
</organism>
<gene>
    <name evidence="1" type="ORF">IAB51_09575</name>
</gene>
<evidence type="ECO:0000313" key="1">
    <source>
        <dbReference type="EMBL" id="HIS77034.1"/>
    </source>
</evidence>
<dbReference type="AlphaFoldDB" id="A0A9D1JZW0"/>
<evidence type="ECO:0000313" key="2">
    <source>
        <dbReference type="Proteomes" id="UP000824002"/>
    </source>
</evidence>
<reference evidence="1" key="1">
    <citation type="submission" date="2020-10" db="EMBL/GenBank/DDBJ databases">
        <authorList>
            <person name="Gilroy R."/>
        </authorList>
    </citation>
    <scope>NUCLEOTIDE SEQUENCE</scope>
    <source>
        <strain evidence="1">CHK199-13235</strain>
    </source>
</reference>
<protein>
    <submittedName>
        <fullName evidence="1">Uncharacterized protein</fullName>
    </submittedName>
</protein>
<proteinExistence type="predicted"/>
<reference evidence="1" key="2">
    <citation type="journal article" date="2021" name="PeerJ">
        <title>Extensive microbial diversity within the chicken gut microbiome revealed by metagenomics and culture.</title>
        <authorList>
            <person name="Gilroy R."/>
            <person name="Ravi A."/>
            <person name="Getino M."/>
            <person name="Pursley I."/>
            <person name="Horton D.L."/>
            <person name="Alikhan N.F."/>
            <person name="Baker D."/>
            <person name="Gharbi K."/>
            <person name="Hall N."/>
            <person name="Watson M."/>
            <person name="Adriaenssens E.M."/>
            <person name="Foster-Nyarko E."/>
            <person name="Jarju S."/>
            <person name="Secka A."/>
            <person name="Antonio M."/>
            <person name="Oren A."/>
            <person name="Chaudhuri R.R."/>
            <person name="La Ragione R."/>
            <person name="Hildebrand F."/>
            <person name="Pallen M.J."/>
        </authorList>
    </citation>
    <scope>NUCLEOTIDE SEQUENCE</scope>
    <source>
        <strain evidence="1">CHK199-13235</strain>
    </source>
</reference>
<accession>A0A9D1JZW0</accession>